<dbReference type="EMBL" id="JADILX010000074">
    <property type="protein sequence ID" value="MBO8485623.1"/>
    <property type="molecule type" value="Genomic_DNA"/>
</dbReference>
<evidence type="ECO:0000313" key="3">
    <source>
        <dbReference type="Proteomes" id="UP000823750"/>
    </source>
</evidence>
<sequence length="269" mass="29101">MDSTSTTFLPHATGPDTAIAPIHADTNVTVGPLPADSAFICGTLDLPDRLPDSTQDSGQTGEYIVHDTITALMAIVFLICMRQVVSILPITAGCLLRWKENLNLEYNVKSARARNRLALILFPAFCVIVSRYGIWAPSFLEGTVPAAGLGITAAAFIIILSLRLLVTRVMRPSGMDSKIWNAGNNALYTFFIAAAIITICSAGIMSLCGSSTHAIKMTLLYEISAVWCIFLFRKMQIFKNSCSLFSSILYLCSLEILPMAAIVLPAVFA</sequence>
<feature type="transmembrane region" description="Helical" evidence="1">
    <location>
        <begin position="117"/>
        <end position="134"/>
    </location>
</feature>
<keyword evidence="1" id="KW-0812">Transmembrane</keyword>
<dbReference type="Proteomes" id="UP000823750">
    <property type="component" value="Unassembled WGS sequence"/>
</dbReference>
<evidence type="ECO:0000313" key="2">
    <source>
        <dbReference type="EMBL" id="MBO8485623.1"/>
    </source>
</evidence>
<feature type="transmembrane region" description="Helical" evidence="1">
    <location>
        <begin position="146"/>
        <end position="166"/>
    </location>
</feature>
<comment type="caution">
    <text evidence="2">The sequence shown here is derived from an EMBL/GenBank/DDBJ whole genome shotgun (WGS) entry which is preliminary data.</text>
</comment>
<protein>
    <submittedName>
        <fullName evidence="2">DUF4271 domain-containing protein</fullName>
    </submittedName>
</protein>
<dbReference type="AlphaFoldDB" id="A0A9D9J2V6"/>
<feature type="transmembrane region" description="Helical" evidence="1">
    <location>
        <begin position="187"/>
        <end position="207"/>
    </location>
</feature>
<accession>A0A9D9J2V6</accession>
<organism evidence="2 3">
    <name type="scientific">Candidatus Cryptobacteroides excrementavium</name>
    <dbReference type="NCBI Taxonomy" id="2840759"/>
    <lineage>
        <taxon>Bacteria</taxon>
        <taxon>Pseudomonadati</taxon>
        <taxon>Bacteroidota</taxon>
        <taxon>Bacteroidia</taxon>
        <taxon>Bacteroidales</taxon>
        <taxon>Candidatus Cryptobacteroides</taxon>
    </lineage>
</organism>
<name>A0A9D9J2V6_9BACT</name>
<keyword evidence="1" id="KW-0472">Membrane</keyword>
<gene>
    <name evidence="2" type="ORF">IAB78_04275</name>
</gene>
<proteinExistence type="predicted"/>
<reference evidence="2" key="2">
    <citation type="journal article" date="2021" name="PeerJ">
        <title>Extensive microbial diversity within the chicken gut microbiome revealed by metagenomics and culture.</title>
        <authorList>
            <person name="Gilroy R."/>
            <person name="Ravi A."/>
            <person name="Getino M."/>
            <person name="Pursley I."/>
            <person name="Horton D.L."/>
            <person name="Alikhan N.F."/>
            <person name="Baker D."/>
            <person name="Gharbi K."/>
            <person name="Hall N."/>
            <person name="Watson M."/>
            <person name="Adriaenssens E.M."/>
            <person name="Foster-Nyarko E."/>
            <person name="Jarju S."/>
            <person name="Secka A."/>
            <person name="Antonio M."/>
            <person name="Oren A."/>
            <person name="Chaudhuri R.R."/>
            <person name="La Ragione R."/>
            <person name="Hildebrand F."/>
            <person name="Pallen M.J."/>
        </authorList>
    </citation>
    <scope>NUCLEOTIDE SEQUENCE</scope>
    <source>
        <strain evidence="2">B2-16538</strain>
    </source>
</reference>
<keyword evidence="1" id="KW-1133">Transmembrane helix</keyword>
<evidence type="ECO:0000256" key="1">
    <source>
        <dbReference type="SAM" id="Phobius"/>
    </source>
</evidence>
<reference evidence="2" key="1">
    <citation type="submission" date="2020-10" db="EMBL/GenBank/DDBJ databases">
        <authorList>
            <person name="Gilroy R."/>
        </authorList>
    </citation>
    <scope>NUCLEOTIDE SEQUENCE</scope>
    <source>
        <strain evidence="2">B2-16538</strain>
    </source>
</reference>
<feature type="transmembrane region" description="Helical" evidence="1">
    <location>
        <begin position="213"/>
        <end position="232"/>
    </location>
</feature>
<feature type="transmembrane region" description="Helical" evidence="1">
    <location>
        <begin position="71"/>
        <end position="96"/>
    </location>
</feature>
<feature type="transmembrane region" description="Helical" evidence="1">
    <location>
        <begin position="244"/>
        <end position="268"/>
    </location>
</feature>